<dbReference type="GO" id="GO:0005546">
    <property type="term" value="F:phosphatidylinositol-4,5-bisphosphate binding"/>
    <property type="evidence" value="ECO:0007669"/>
    <property type="project" value="TreeGrafter"/>
</dbReference>
<gene>
    <name evidence="5" type="ORF">SAPIO_CDS5896</name>
</gene>
<dbReference type="InterPro" id="IPR031313">
    <property type="entry name" value="Sin1_PH_dom"/>
</dbReference>
<feature type="region of interest" description="Disordered" evidence="2">
    <location>
        <begin position="481"/>
        <end position="569"/>
    </location>
</feature>
<dbReference type="OrthoDB" id="241990at2759"/>
<accession>A0A084G5N1</accession>
<dbReference type="PANTHER" id="PTHR13335:SF1">
    <property type="entry name" value="TARGET OF RAPAMYCIN COMPLEX 2 SUBUNIT MAPKAP1"/>
    <property type="match status" value="1"/>
</dbReference>
<dbReference type="VEuPathDB" id="FungiDB:SAPIO_CDS5896"/>
<dbReference type="EMBL" id="JOWA01000099">
    <property type="protein sequence ID" value="KEZ42643.1"/>
    <property type="molecule type" value="Genomic_DNA"/>
</dbReference>
<feature type="compositionally biased region" description="Acidic residues" evidence="2">
    <location>
        <begin position="115"/>
        <end position="131"/>
    </location>
</feature>
<dbReference type="GO" id="GO:0016301">
    <property type="term" value="F:kinase activity"/>
    <property type="evidence" value="ECO:0007669"/>
    <property type="project" value="UniProtKB-KW"/>
</dbReference>
<feature type="domain" description="CRIM" evidence="3">
    <location>
        <begin position="343"/>
        <end position="521"/>
    </location>
</feature>
<dbReference type="Pfam" id="PF16979">
    <property type="entry name" value="SIN1_PH"/>
    <property type="match status" value="1"/>
</dbReference>
<comment type="caution">
    <text evidence="5">The sequence shown here is derived from an EMBL/GenBank/DDBJ whole genome shotgun (WGS) entry which is preliminary data.</text>
</comment>
<feature type="domain" description="SIN1-type PH" evidence="4">
    <location>
        <begin position="732"/>
        <end position="834"/>
    </location>
</feature>
<name>A0A084G5N1_PSEDA</name>
<dbReference type="Gene3D" id="2.30.29.30">
    <property type="entry name" value="Pleckstrin-homology domain (PH domain)/Phosphotyrosine-binding domain (PTB)"/>
    <property type="match status" value="1"/>
</dbReference>
<reference evidence="5 6" key="1">
    <citation type="journal article" date="2014" name="Genome Announc.">
        <title>Draft genome sequence of the pathogenic fungus Scedosporium apiospermum.</title>
        <authorList>
            <person name="Vandeputte P."/>
            <person name="Ghamrawi S."/>
            <person name="Rechenmann M."/>
            <person name="Iltis A."/>
            <person name="Giraud S."/>
            <person name="Fleury M."/>
            <person name="Thornton C."/>
            <person name="Delhaes L."/>
            <person name="Meyer W."/>
            <person name="Papon N."/>
            <person name="Bouchara J.P."/>
        </authorList>
    </citation>
    <scope>NUCLEOTIDE SEQUENCE [LARGE SCALE GENOMIC DNA]</scope>
    <source>
        <strain evidence="5 6">IHEM 14462</strain>
    </source>
</reference>
<proteinExistence type="inferred from homology"/>
<sequence>MSVLQTEDLVSYQLRSSYLDDIADGVGERLLTLNDGFLNSAAYKAAGWRTNHALSKRTHSPPIPTAIASEYFQAPRFARHTLEDEADDAGMLTVGGDSTLGPGMAIKRRRRREQMEEDDSSDLSDESDDESDTRPAQQIKFAKMPVRGRAGSSPLQSSNLRQMTTASSPHATGHGLRRGSQSALDTVKERVRRDTVTSSEISSENEFDASGFHRQREQARLAARMAAAKASRSRAKSNDDIVPGLPRHDSLPLPEEEEEESDASDISDAAFAESIDSASILDAVDNPIHGSPTIQVVGTPPRAFTRQSTIRRSHAPQPRVLEALPPPRPMSTIRPISMVQPVSMLSELLGSKKSKSKPTMPFQTFASLSGEGDNRRPMLLRIYVPFSEDPDEPFEVLIRRDVSDDAGGNFRVVTVGDAIGLSLLRYIQEKRQPPLPTEKLNVNWYSLRIVEEGGEIDDDFPPLERKKPLASFTTVNNRAAASNFQQGAATRGGGRNRANSNKAHDEFALVQASASEYEENKKITPEYEPDEEEIDGDGGGDDDKDATPKNTTPQPDLAASRAPYQPRQNPVLTTAYRPGALLDQPQVVTSVPHARGQQKLLRVNILSSDTAPGQLVTLDVTTDTYLAEVLDLVCKKRQLDKVNHVLKIPNSGAVVMVDRPVASLGAVSELELHRRRFATDGPLTVTGSPSSASPKLPFTEGGQQKRWKKDKFMGVHPLAREALKQDELNNANYKKYTVWRKQPMRIVGMSERIFIIDGEYIHIMAASGAKGVDGGRKATTVHFSNVVGCKVMRKHPTTFKLVVYKATESKRYDFEAKTADEANEIVKELKKGISPYRDV</sequence>
<feature type="region of interest" description="Disordered" evidence="2">
    <location>
        <begin position="681"/>
        <end position="701"/>
    </location>
</feature>
<dbReference type="Proteomes" id="UP000028545">
    <property type="component" value="Unassembled WGS sequence"/>
</dbReference>
<evidence type="ECO:0000259" key="4">
    <source>
        <dbReference type="Pfam" id="PF16979"/>
    </source>
</evidence>
<keyword evidence="6" id="KW-1185">Reference proteome</keyword>
<feature type="compositionally biased region" description="Polar residues" evidence="2">
    <location>
        <begin position="153"/>
        <end position="170"/>
    </location>
</feature>
<dbReference type="GO" id="GO:0005886">
    <property type="term" value="C:plasma membrane"/>
    <property type="evidence" value="ECO:0007669"/>
    <property type="project" value="TreeGrafter"/>
</dbReference>
<evidence type="ECO:0000256" key="2">
    <source>
        <dbReference type="SAM" id="MobiDB-lite"/>
    </source>
</evidence>
<dbReference type="PANTHER" id="PTHR13335">
    <property type="entry name" value="TARGET OF RAPAMYCIN COMPLEX 2 SUBUNIT MAPKAP1"/>
    <property type="match status" value="1"/>
</dbReference>
<feature type="compositionally biased region" description="Low complexity" evidence="2">
    <location>
        <begin position="220"/>
        <end position="230"/>
    </location>
</feature>
<dbReference type="OMA" id="PFQKFAH"/>
<evidence type="ECO:0000313" key="5">
    <source>
        <dbReference type="EMBL" id="KEZ42643.1"/>
    </source>
</evidence>
<dbReference type="AlphaFoldDB" id="A0A084G5N1"/>
<feature type="compositionally biased region" description="Acidic residues" evidence="2">
    <location>
        <begin position="254"/>
        <end position="265"/>
    </location>
</feature>
<dbReference type="HOGENOM" id="CLU_005130_0_0_1"/>
<dbReference type="InterPro" id="IPR031567">
    <property type="entry name" value="CRIM_dom"/>
</dbReference>
<keyword evidence="5" id="KW-0418">Kinase</keyword>
<dbReference type="KEGG" id="sapo:SAPIO_CDS5896"/>
<dbReference type="InterPro" id="IPR011993">
    <property type="entry name" value="PH-like_dom_sf"/>
</dbReference>
<dbReference type="Pfam" id="PF16978">
    <property type="entry name" value="CRIM"/>
    <property type="match status" value="1"/>
</dbReference>
<dbReference type="RefSeq" id="XP_016642442.1">
    <property type="nucleotide sequence ID" value="XM_016788126.1"/>
</dbReference>
<dbReference type="GeneID" id="27724968"/>
<dbReference type="InterPro" id="IPR008828">
    <property type="entry name" value="Sin1/Avo1"/>
</dbReference>
<dbReference type="Gene3D" id="3.10.20.90">
    <property type="entry name" value="Phosphatidylinositol 3-kinase Catalytic Subunit, Chain A, domain 1"/>
    <property type="match status" value="1"/>
</dbReference>
<comment type="similarity">
    <text evidence="1">Belongs to the SIN1 family.</text>
</comment>
<evidence type="ECO:0000313" key="6">
    <source>
        <dbReference type="Proteomes" id="UP000028545"/>
    </source>
</evidence>
<dbReference type="GO" id="GO:0031932">
    <property type="term" value="C:TORC2 complex"/>
    <property type="evidence" value="ECO:0007669"/>
    <property type="project" value="InterPro"/>
</dbReference>
<protein>
    <submittedName>
        <fullName evidence="5">Stress activated MAP kinase interacting protein Sin1</fullName>
    </submittedName>
</protein>
<dbReference type="GO" id="GO:0005737">
    <property type="term" value="C:cytoplasm"/>
    <property type="evidence" value="ECO:0007669"/>
    <property type="project" value="TreeGrafter"/>
</dbReference>
<feature type="compositionally biased region" description="Basic and acidic residues" evidence="2">
    <location>
        <begin position="186"/>
        <end position="195"/>
    </location>
</feature>
<evidence type="ECO:0000256" key="1">
    <source>
        <dbReference type="ARBA" id="ARBA00009407"/>
    </source>
</evidence>
<dbReference type="GO" id="GO:0038203">
    <property type="term" value="P:TORC2 signaling"/>
    <property type="evidence" value="ECO:0007669"/>
    <property type="project" value="TreeGrafter"/>
</dbReference>
<feature type="compositionally biased region" description="Acidic residues" evidence="2">
    <location>
        <begin position="527"/>
        <end position="544"/>
    </location>
</feature>
<feature type="region of interest" description="Disordered" evidence="2">
    <location>
        <begin position="90"/>
        <end position="265"/>
    </location>
</feature>
<keyword evidence="5" id="KW-0808">Transferase</keyword>
<organism evidence="5 6">
    <name type="scientific">Pseudallescheria apiosperma</name>
    <name type="common">Scedosporium apiospermum</name>
    <dbReference type="NCBI Taxonomy" id="563466"/>
    <lineage>
        <taxon>Eukaryota</taxon>
        <taxon>Fungi</taxon>
        <taxon>Dikarya</taxon>
        <taxon>Ascomycota</taxon>
        <taxon>Pezizomycotina</taxon>
        <taxon>Sordariomycetes</taxon>
        <taxon>Hypocreomycetidae</taxon>
        <taxon>Microascales</taxon>
        <taxon>Microascaceae</taxon>
        <taxon>Scedosporium</taxon>
    </lineage>
</organism>
<evidence type="ECO:0000259" key="3">
    <source>
        <dbReference type="Pfam" id="PF16978"/>
    </source>
</evidence>